<evidence type="ECO:0000256" key="5">
    <source>
        <dbReference type="ARBA" id="ARBA00023004"/>
    </source>
</evidence>
<organism evidence="12 13">
    <name type="scientific">Actinacidiphila oryziradicis</name>
    <dbReference type="NCBI Taxonomy" id="2571141"/>
    <lineage>
        <taxon>Bacteria</taxon>
        <taxon>Bacillati</taxon>
        <taxon>Actinomycetota</taxon>
        <taxon>Actinomycetes</taxon>
        <taxon>Kitasatosporales</taxon>
        <taxon>Streptomycetaceae</taxon>
        <taxon>Actinacidiphila</taxon>
    </lineage>
</organism>
<dbReference type="GO" id="GO:0004497">
    <property type="term" value="F:monooxygenase activity"/>
    <property type="evidence" value="ECO:0007669"/>
    <property type="project" value="UniProtKB-ARBA"/>
</dbReference>
<dbReference type="InterPro" id="IPR036922">
    <property type="entry name" value="Rieske_2Fe-2S_sf"/>
</dbReference>
<dbReference type="PROSITE" id="PS51318">
    <property type="entry name" value="TAT"/>
    <property type="match status" value="1"/>
</dbReference>
<dbReference type="RefSeq" id="WP_136725977.1">
    <property type="nucleotide sequence ID" value="NZ_SUMC01000024.1"/>
</dbReference>
<keyword evidence="3" id="KW-0001">2Fe-2S</keyword>
<evidence type="ECO:0000256" key="6">
    <source>
        <dbReference type="ARBA" id="ARBA00023014"/>
    </source>
</evidence>
<dbReference type="GO" id="GO:0051537">
    <property type="term" value="F:2 iron, 2 sulfur cluster binding"/>
    <property type="evidence" value="ECO:0007669"/>
    <property type="project" value="UniProtKB-KW"/>
</dbReference>
<evidence type="ECO:0000256" key="10">
    <source>
        <dbReference type="SAM" id="MobiDB-lite"/>
    </source>
</evidence>
<accession>A0A4U0SHH9</accession>
<dbReference type="InterPro" id="IPR006311">
    <property type="entry name" value="TAT_signal"/>
</dbReference>
<dbReference type="PANTHER" id="PTHR10134">
    <property type="entry name" value="CYTOCHROME B-C1 COMPLEX SUBUNIT RIESKE, MITOCHONDRIAL"/>
    <property type="match status" value="1"/>
</dbReference>
<dbReference type="CDD" id="cd03467">
    <property type="entry name" value="Rieske"/>
    <property type="match status" value="1"/>
</dbReference>
<dbReference type="GO" id="GO:0016020">
    <property type="term" value="C:membrane"/>
    <property type="evidence" value="ECO:0007669"/>
    <property type="project" value="InterPro"/>
</dbReference>
<evidence type="ECO:0000256" key="9">
    <source>
        <dbReference type="ARBA" id="ARBA00034078"/>
    </source>
</evidence>
<protein>
    <recommendedName>
        <fullName evidence="2">Cytochrome bc1 complex Rieske iron-sulfur subunit</fullName>
    </recommendedName>
    <alternativeName>
        <fullName evidence="8">Cytochrome bc1 reductase complex subunit QcrA</fullName>
    </alternativeName>
</protein>
<dbReference type="GO" id="GO:0016705">
    <property type="term" value="F:oxidoreductase activity, acting on paired donors, with incorporation or reduction of molecular oxygen"/>
    <property type="evidence" value="ECO:0007669"/>
    <property type="project" value="UniProtKB-ARBA"/>
</dbReference>
<dbReference type="PRINTS" id="PR00162">
    <property type="entry name" value="RIESKE"/>
</dbReference>
<name>A0A4U0SHH9_9ACTN</name>
<proteinExistence type="predicted"/>
<reference evidence="12 13" key="1">
    <citation type="submission" date="2019-04" db="EMBL/GenBank/DDBJ databases">
        <title>Streptomyces oryziradicis sp. nov., a novel actinomycete isolated from rhizosphere soil of rice (Oryza sativa L.).</title>
        <authorList>
            <person name="Li C."/>
        </authorList>
    </citation>
    <scope>NUCLEOTIDE SEQUENCE [LARGE SCALE GENOMIC DNA]</scope>
    <source>
        <strain evidence="12 13">NEAU-C40</strain>
    </source>
</reference>
<dbReference type="FunFam" id="2.102.10.10:FF:000016">
    <property type="entry name" value="Nitrite reductase/ring-hydroxylating ferredoxin subunit"/>
    <property type="match status" value="1"/>
</dbReference>
<feature type="region of interest" description="Disordered" evidence="10">
    <location>
        <begin position="41"/>
        <end position="77"/>
    </location>
</feature>
<evidence type="ECO:0000313" key="13">
    <source>
        <dbReference type="Proteomes" id="UP000305778"/>
    </source>
</evidence>
<comment type="function">
    <text evidence="1">Iron-sulfur subunit of the cytochrome bc1 complex, an essential component of the respiratory electron transport chain required for ATP synthesis. The bc1 complex catalyzes the oxidation of menaquinol and the reduction of cytochrome c in the respiratory chain. The bc1 complex operates through a Q-cycle mechanism that couples electron transfer to generation of the proton gradient that drives ATP synthesis.</text>
</comment>
<comment type="caution">
    <text evidence="12">The sequence shown here is derived from an EMBL/GenBank/DDBJ whole genome shotgun (WGS) entry which is preliminary data.</text>
</comment>
<dbReference type="OrthoDB" id="25106at2"/>
<dbReference type="PROSITE" id="PS51296">
    <property type="entry name" value="RIESKE"/>
    <property type="match status" value="1"/>
</dbReference>
<evidence type="ECO:0000256" key="2">
    <source>
        <dbReference type="ARBA" id="ARBA00015816"/>
    </source>
</evidence>
<keyword evidence="4" id="KW-0479">Metal-binding</keyword>
<gene>
    <name evidence="12" type="ORF">FCI23_23880</name>
</gene>
<comment type="cofactor">
    <cofactor evidence="9">
        <name>[2Fe-2S] cluster</name>
        <dbReference type="ChEBI" id="CHEBI:190135"/>
    </cofactor>
</comment>
<evidence type="ECO:0000256" key="8">
    <source>
        <dbReference type="ARBA" id="ARBA00029586"/>
    </source>
</evidence>
<keyword evidence="6" id="KW-0411">Iron-sulfur</keyword>
<keyword evidence="13" id="KW-1185">Reference proteome</keyword>
<dbReference type="InterPro" id="IPR017941">
    <property type="entry name" value="Rieske_2Fe-2S"/>
</dbReference>
<dbReference type="Pfam" id="PF00355">
    <property type="entry name" value="Rieske"/>
    <property type="match status" value="1"/>
</dbReference>
<dbReference type="AlphaFoldDB" id="A0A4U0SHH9"/>
<dbReference type="GO" id="GO:0046872">
    <property type="term" value="F:metal ion binding"/>
    <property type="evidence" value="ECO:0007669"/>
    <property type="project" value="UniProtKB-KW"/>
</dbReference>
<feature type="domain" description="Rieske" evidence="11">
    <location>
        <begin position="64"/>
        <end position="144"/>
    </location>
</feature>
<evidence type="ECO:0000256" key="1">
    <source>
        <dbReference type="ARBA" id="ARBA00002494"/>
    </source>
</evidence>
<evidence type="ECO:0000256" key="7">
    <source>
        <dbReference type="ARBA" id="ARBA00023157"/>
    </source>
</evidence>
<dbReference type="Proteomes" id="UP000305778">
    <property type="component" value="Unassembled WGS sequence"/>
</dbReference>
<dbReference type="EMBL" id="SUMC01000024">
    <property type="protein sequence ID" value="TKA09134.1"/>
    <property type="molecule type" value="Genomic_DNA"/>
</dbReference>
<evidence type="ECO:0000256" key="4">
    <source>
        <dbReference type="ARBA" id="ARBA00022723"/>
    </source>
</evidence>
<evidence type="ECO:0000256" key="3">
    <source>
        <dbReference type="ARBA" id="ARBA00022714"/>
    </source>
</evidence>
<dbReference type="InterPro" id="IPR005805">
    <property type="entry name" value="Rieske_Fe-S_prot_C"/>
</dbReference>
<dbReference type="InterPro" id="IPR014349">
    <property type="entry name" value="Rieske_Fe-S_prot"/>
</dbReference>
<dbReference type="SUPFAM" id="SSF50022">
    <property type="entry name" value="ISP domain"/>
    <property type="match status" value="1"/>
</dbReference>
<evidence type="ECO:0000313" key="12">
    <source>
        <dbReference type="EMBL" id="TKA09134.1"/>
    </source>
</evidence>
<evidence type="ECO:0000259" key="11">
    <source>
        <dbReference type="PROSITE" id="PS51296"/>
    </source>
</evidence>
<keyword evidence="5" id="KW-0408">Iron</keyword>
<feature type="compositionally biased region" description="Low complexity" evidence="10">
    <location>
        <begin position="46"/>
        <end position="59"/>
    </location>
</feature>
<sequence>MAETSGISGIPTRRNVVAGVGAAGLAAALAACGSSDNSSAGTVQNAATPATGSASTAAGSGSGTELAKASAIPSGGGTVFKDQKVVVTQPTAGTYKAFTAVCTHSGCVVADVSGGTINCGCHGSKFSIEDGSVKNGPATQPLAAATNVTVANGSVTAS</sequence>
<keyword evidence="7" id="KW-1015">Disulfide bond</keyword>
<dbReference type="Gene3D" id="2.102.10.10">
    <property type="entry name" value="Rieske [2Fe-2S] iron-sulphur domain"/>
    <property type="match status" value="1"/>
</dbReference>